<dbReference type="AlphaFoldDB" id="A0A8I0MXG8"/>
<organism evidence="1 2">
    <name type="scientific">Pseudoalteromonas peptidolytica F12-50-A1</name>
    <dbReference type="NCBI Taxonomy" id="1315280"/>
    <lineage>
        <taxon>Bacteria</taxon>
        <taxon>Pseudomonadati</taxon>
        <taxon>Pseudomonadota</taxon>
        <taxon>Gammaproteobacteria</taxon>
        <taxon>Alteromonadales</taxon>
        <taxon>Pseudoalteromonadaceae</taxon>
        <taxon>Pseudoalteromonas</taxon>
    </lineage>
</organism>
<dbReference type="EMBL" id="AQHF01000026">
    <property type="protein sequence ID" value="MBE0347690.1"/>
    <property type="molecule type" value="Genomic_DNA"/>
</dbReference>
<protein>
    <submittedName>
        <fullName evidence="1">Uncharacterized protein</fullName>
    </submittedName>
</protein>
<reference evidence="1 2" key="1">
    <citation type="submission" date="2015-06" db="EMBL/GenBank/DDBJ databases">
        <title>Genome sequence of Pseudoalteromonas peptidolytica.</title>
        <authorList>
            <person name="Xie B.-B."/>
            <person name="Rong J.-C."/>
            <person name="Qin Q.-L."/>
            <person name="Zhang Y.-Z."/>
        </authorList>
    </citation>
    <scope>NUCLEOTIDE SEQUENCE [LARGE SCALE GENOMIC DNA]</scope>
    <source>
        <strain evidence="1 2">F12-50-A1</strain>
    </source>
</reference>
<dbReference type="RefSeq" id="WP_147391314.1">
    <property type="nucleotide sequence ID" value="NZ_AQHF01000026.1"/>
</dbReference>
<evidence type="ECO:0000313" key="1">
    <source>
        <dbReference type="EMBL" id="MBE0347690.1"/>
    </source>
</evidence>
<sequence>MVLDKKEIKSRYEISKPVYGDGYNISLKLGKDELLTSFVSKKEDLAARVDNIREFAGDEINFHVIKMDEEEGFFFKLSKSDKLYRGDILASSDIFDFRSEVESLIKRVIRESQTVEVVDNPE</sequence>
<accession>A0A8I0MXG8</accession>
<gene>
    <name evidence="1" type="ORF">PPEP_a2207</name>
</gene>
<name>A0A8I0MXG8_9GAMM</name>
<proteinExistence type="predicted"/>
<keyword evidence="2" id="KW-1185">Reference proteome</keyword>
<dbReference type="Gene3D" id="2.30.29.80">
    <property type="match status" value="1"/>
</dbReference>
<dbReference type="Proteomes" id="UP000660708">
    <property type="component" value="Unassembled WGS sequence"/>
</dbReference>
<evidence type="ECO:0000313" key="2">
    <source>
        <dbReference type="Proteomes" id="UP000660708"/>
    </source>
</evidence>
<comment type="caution">
    <text evidence="1">The sequence shown here is derived from an EMBL/GenBank/DDBJ whole genome shotgun (WGS) entry which is preliminary data.</text>
</comment>